<keyword evidence="2" id="KW-1133">Transmembrane helix</keyword>
<comment type="caution">
    <text evidence="3">The sequence shown here is derived from an EMBL/GenBank/DDBJ whole genome shotgun (WGS) entry which is preliminary data.</text>
</comment>
<evidence type="ECO:0000313" key="3">
    <source>
        <dbReference type="EMBL" id="CAE7726924.1"/>
    </source>
</evidence>
<dbReference type="EMBL" id="CAJNIZ010045680">
    <property type="protein sequence ID" value="CAE7726924.1"/>
    <property type="molecule type" value="Genomic_DNA"/>
</dbReference>
<protein>
    <submittedName>
        <fullName evidence="3">RlmJ protein</fullName>
    </submittedName>
</protein>
<evidence type="ECO:0000313" key="4">
    <source>
        <dbReference type="Proteomes" id="UP000649617"/>
    </source>
</evidence>
<sequence length="311" mass="34562">VLLAGEAAALAESKPPMTLPTSGQLDHFSYSMYLDDKTEDSRRLHLPHLPHLRGPPVGVLQKAAKAAPLVAAALTEIPAVREQLSERLGRDVRPISEVANEVLDFAEAEAQRLGSNIEETVRQTLRAAKRKARGAVEEARVVVQEINETVSVAEHKAEELIHHKPKTAPHRSRSWLMGTLGFAALLGIVASRRWFARRRPAMAGTRRARWNSPAITPVVPSREGVLQRTPSQSCLTPVKVHKVEFQRVGLQDGAEWDSPDEQDGESPQDARWEPSLDKLNPKTEYYEINSQQDSPRDHDPRDPRNDRALGA</sequence>
<accession>A0A812XEB6</accession>
<feature type="compositionally biased region" description="Acidic residues" evidence="1">
    <location>
        <begin position="254"/>
        <end position="266"/>
    </location>
</feature>
<proteinExistence type="predicted"/>
<feature type="non-terminal residue" evidence="3">
    <location>
        <position position="311"/>
    </location>
</feature>
<name>A0A812XEB6_SYMPI</name>
<evidence type="ECO:0000256" key="1">
    <source>
        <dbReference type="SAM" id="MobiDB-lite"/>
    </source>
</evidence>
<keyword evidence="2" id="KW-0812">Transmembrane</keyword>
<dbReference type="OrthoDB" id="445221at2759"/>
<gene>
    <name evidence="3" type="primary">rlmJ</name>
    <name evidence="3" type="ORF">SPIL2461_LOCUS20811</name>
</gene>
<keyword evidence="4" id="KW-1185">Reference proteome</keyword>
<dbReference type="AlphaFoldDB" id="A0A812XEB6"/>
<organism evidence="3 4">
    <name type="scientific">Symbiodinium pilosum</name>
    <name type="common">Dinoflagellate</name>
    <dbReference type="NCBI Taxonomy" id="2952"/>
    <lineage>
        <taxon>Eukaryota</taxon>
        <taxon>Sar</taxon>
        <taxon>Alveolata</taxon>
        <taxon>Dinophyceae</taxon>
        <taxon>Suessiales</taxon>
        <taxon>Symbiodiniaceae</taxon>
        <taxon>Symbiodinium</taxon>
    </lineage>
</organism>
<evidence type="ECO:0000256" key="2">
    <source>
        <dbReference type="SAM" id="Phobius"/>
    </source>
</evidence>
<feature type="compositionally biased region" description="Basic and acidic residues" evidence="1">
    <location>
        <begin position="294"/>
        <end position="311"/>
    </location>
</feature>
<reference evidence="3" key="1">
    <citation type="submission" date="2021-02" db="EMBL/GenBank/DDBJ databases">
        <authorList>
            <person name="Dougan E. K."/>
            <person name="Rhodes N."/>
            <person name="Thang M."/>
            <person name="Chan C."/>
        </authorList>
    </citation>
    <scope>NUCLEOTIDE SEQUENCE</scope>
</reference>
<keyword evidence="2" id="KW-0472">Membrane</keyword>
<feature type="compositionally biased region" description="Basic and acidic residues" evidence="1">
    <location>
        <begin position="268"/>
        <end position="285"/>
    </location>
</feature>
<feature type="transmembrane region" description="Helical" evidence="2">
    <location>
        <begin position="175"/>
        <end position="195"/>
    </location>
</feature>
<feature type="region of interest" description="Disordered" evidence="1">
    <location>
        <begin position="251"/>
        <end position="311"/>
    </location>
</feature>
<dbReference type="Proteomes" id="UP000649617">
    <property type="component" value="Unassembled WGS sequence"/>
</dbReference>